<proteinExistence type="predicted"/>
<dbReference type="Proteomes" id="UP000053958">
    <property type="component" value="Unassembled WGS sequence"/>
</dbReference>
<dbReference type="GeneID" id="25320311"/>
<gene>
    <name evidence="1" type="ORF">T310_8048</name>
</gene>
<comment type="caution">
    <text evidence="1">The sequence shown here is derived from an EMBL/GenBank/DDBJ whole genome shotgun (WGS) entry which is preliminary data.</text>
</comment>
<dbReference type="AlphaFoldDB" id="A0A0F4YIF4"/>
<dbReference type="EMBL" id="LASV01000514">
    <property type="protein sequence ID" value="KKA18004.1"/>
    <property type="molecule type" value="Genomic_DNA"/>
</dbReference>
<keyword evidence="2" id="KW-1185">Reference proteome</keyword>
<evidence type="ECO:0000313" key="1">
    <source>
        <dbReference type="EMBL" id="KKA18004.1"/>
    </source>
</evidence>
<feature type="non-terminal residue" evidence="1">
    <location>
        <position position="1"/>
    </location>
</feature>
<dbReference type="RefSeq" id="XP_013324616.1">
    <property type="nucleotide sequence ID" value="XM_013469162.1"/>
</dbReference>
<protein>
    <submittedName>
        <fullName evidence="1">Uncharacterized protein</fullName>
    </submittedName>
</protein>
<sequence>GDVRTSGFATTKGGGITTRRRRMTVISGLRICLIIHLATSISSDKAEGLTHGFLRRRKEERWRGTVARGWPHRLGVVAHTLSLCQARASERIHHLPSDLVLASQIARFGVLDTIMIVAS</sequence>
<evidence type="ECO:0000313" key="2">
    <source>
        <dbReference type="Proteomes" id="UP000053958"/>
    </source>
</evidence>
<name>A0A0F4YIF4_RASE3</name>
<accession>A0A0F4YIF4</accession>
<reference evidence="1 2" key="1">
    <citation type="submission" date="2015-04" db="EMBL/GenBank/DDBJ databases">
        <authorList>
            <person name="Heijne W.H."/>
            <person name="Fedorova N.D."/>
            <person name="Nierman W.C."/>
            <person name="Vollebregt A.W."/>
            <person name="Zhao Z."/>
            <person name="Wu L."/>
            <person name="Kumar M."/>
            <person name="Stam H."/>
            <person name="van den Berg M.A."/>
            <person name="Pel H.J."/>
        </authorList>
    </citation>
    <scope>NUCLEOTIDE SEQUENCE [LARGE SCALE GENOMIC DNA]</scope>
    <source>
        <strain evidence="1 2">CBS 393.64</strain>
    </source>
</reference>
<organism evidence="1 2">
    <name type="scientific">Rasamsonia emersonii (strain ATCC 16479 / CBS 393.64 / IMI 116815)</name>
    <dbReference type="NCBI Taxonomy" id="1408163"/>
    <lineage>
        <taxon>Eukaryota</taxon>
        <taxon>Fungi</taxon>
        <taxon>Dikarya</taxon>
        <taxon>Ascomycota</taxon>
        <taxon>Pezizomycotina</taxon>
        <taxon>Eurotiomycetes</taxon>
        <taxon>Eurotiomycetidae</taxon>
        <taxon>Eurotiales</taxon>
        <taxon>Trichocomaceae</taxon>
        <taxon>Rasamsonia</taxon>
    </lineage>
</organism>